<feature type="domain" description="SpoOB alpha-helical" evidence="5">
    <location>
        <begin position="71"/>
        <end position="119"/>
    </location>
</feature>
<keyword evidence="2" id="KW-0808">Transferase</keyword>
<evidence type="ECO:0000256" key="4">
    <source>
        <dbReference type="SAM" id="Phobius"/>
    </source>
</evidence>
<name>A0A2R5EZC5_9BACL</name>
<keyword evidence="4" id="KW-0472">Membrane</keyword>
<evidence type="ECO:0000259" key="5">
    <source>
        <dbReference type="Pfam" id="PF14689"/>
    </source>
</evidence>
<proteinExistence type="predicted"/>
<evidence type="ECO:0000256" key="3">
    <source>
        <dbReference type="ARBA" id="ARBA00022777"/>
    </source>
</evidence>
<reference evidence="6 7" key="1">
    <citation type="submission" date="2017-08" db="EMBL/GenBank/DDBJ databases">
        <title>Substantial Increase in Enzyme Production by Combined Drug-Resistance Mutations in Paenibacillus agaridevorans.</title>
        <authorList>
            <person name="Tanaka Y."/>
            <person name="Funane K."/>
            <person name="Hosaka T."/>
            <person name="Shiwa Y."/>
            <person name="Fujita N."/>
            <person name="Miyazaki T."/>
            <person name="Yoshikawa H."/>
            <person name="Murakami K."/>
            <person name="Kasahara K."/>
            <person name="Inaoka T."/>
            <person name="Hiraga Y."/>
            <person name="Ochi K."/>
        </authorList>
    </citation>
    <scope>NUCLEOTIDE SEQUENCE [LARGE SCALE GENOMIC DNA]</scope>
    <source>
        <strain evidence="6 7">T-3040</strain>
    </source>
</reference>
<organism evidence="6 7">
    <name type="scientific">Paenibacillus agaridevorans</name>
    <dbReference type="NCBI Taxonomy" id="171404"/>
    <lineage>
        <taxon>Bacteria</taxon>
        <taxon>Bacillati</taxon>
        <taxon>Bacillota</taxon>
        <taxon>Bacilli</taxon>
        <taxon>Bacillales</taxon>
        <taxon>Paenibacillaceae</taxon>
        <taxon>Paenibacillus</taxon>
    </lineage>
</organism>
<dbReference type="AlphaFoldDB" id="A0A2R5EZC5"/>
<keyword evidence="1" id="KW-0597">Phosphoprotein</keyword>
<keyword evidence="3" id="KW-0418">Kinase</keyword>
<dbReference type="GO" id="GO:0000155">
    <property type="term" value="F:phosphorelay sensor kinase activity"/>
    <property type="evidence" value="ECO:0007669"/>
    <property type="project" value="InterPro"/>
</dbReference>
<feature type="transmembrane region" description="Helical" evidence="4">
    <location>
        <begin position="7"/>
        <end position="24"/>
    </location>
</feature>
<dbReference type="Proteomes" id="UP000245202">
    <property type="component" value="Unassembled WGS sequence"/>
</dbReference>
<dbReference type="InterPro" id="IPR039506">
    <property type="entry name" value="SPOB_a"/>
</dbReference>
<dbReference type="InterPro" id="IPR016120">
    <property type="entry name" value="Sig_transdc_His_kin_SpoOB"/>
</dbReference>
<accession>A0A2R5EZC5</accession>
<evidence type="ECO:0000313" key="7">
    <source>
        <dbReference type="Proteomes" id="UP000245202"/>
    </source>
</evidence>
<dbReference type="Gene3D" id="1.10.287.130">
    <property type="match status" value="1"/>
</dbReference>
<dbReference type="RefSeq" id="WP_108993617.1">
    <property type="nucleotide sequence ID" value="NZ_BDQX01000171.1"/>
</dbReference>
<evidence type="ECO:0000313" key="6">
    <source>
        <dbReference type="EMBL" id="GBG08741.1"/>
    </source>
</evidence>
<evidence type="ECO:0000256" key="2">
    <source>
        <dbReference type="ARBA" id="ARBA00022679"/>
    </source>
</evidence>
<dbReference type="Pfam" id="PF14689">
    <property type="entry name" value="SPOB_a"/>
    <property type="match status" value="1"/>
</dbReference>
<keyword evidence="4" id="KW-1133">Transmembrane helix</keyword>
<gene>
    <name evidence="6" type="ORF">PAT3040_03336</name>
</gene>
<comment type="caution">
    <text evidence="6">The sequence shown here is derived from an EMBL/GenBank/DDBJ whole genome shotgun (WGS) entry which is preliminary data.</text>
</comment>
<evidence type="ECO:0000256" key="1">
    <source>
        <dbReference type="ARBA" id="ARBA00022553"/>
    </source>
</evidence>
<keyword evidence="4" id="KW-0812">Transmembrane</keyword>
<keyword evidence="7" id="KW-1185">Reference proteome</keyword>
<dbReference type="SUPFAM" id="SSF55890">
    <property type="entry name" value="Sporulation response regulatory protein Spo0B"/>
    <property type="match status" value="1"/>
</dbReference>
<protein>
    <recommendedName>
        <fullName evidence="5">SpoOB alpha-helical domain-containing protein</fullName>
    </recommendedName>
</protein>
<sequence length="248" mass="27884">MIAMTKAKYYVAATAIAPAAALLVWPGSRLLIIGCLIWIGAAAAYWIRSERMEHRARITATITAMQSAGVRTLNHHRHDWMNDLQVLYGYIRLGKLDKTVGCVEKIRDRMNAESAISRLGVPSLISYIQSFRTLTNSLALEVEIDNGINLQEMVQDAERVAETLIHTINVYRLSAKPGTGEQALLRLRLAAESGMLYASFYYDGELINERQWQHKMKEQLKGASLSPISEEQSYNEMVLKTELREIGA</sequence>
<dbReference type="EMBL" id="BDQX01000171">
    <property type="protein sequence ID" value="GBG08741.1"/>
    <property type="molecule type" value="Genomic_DNA"/>
</dbReference>
<feature type="transmembrane region" description="Helical" evidence="4">
    <location>
        <begin position="30"/>
        <end position="47"/>
    </location>
</feature>